<evidence type="ECO:0000313" key="2">
    <source>
        <dbReference type="EMBL" id="SHJ59442.1"/>
    </source>
</evidence>
<organism evidence="2 3">
    <name type="scientific">Palleronia salina</name>
    <dbReference type="NCBI Taxonomy" id="313368"/>
    <lineage>
        <taxon>Bacteria</taxon>
        <taxon>Pseudomonadati</taxon>
        <taxon>Pseudomonadota</taxon>
        <taxon>Alphaproteobacteria</taxon>
        <taxon>Rhodobacterales</taxon>
        <taxon>Roseobacteraceae</taxon>
        <taxon>Palleronia</taxon>
    </lineage>
</organism>
<sequence>MALRLPLRARRFLRNEDGAYSIEAALVLPTLIWCSLAMLTYVDGYRQQTMNLRTTYALSDMLSRQWNPVGPKFVDGLGRVHDHLTESDDETFLRVTVAYWDEPANEHRLVWSDATSDGPVPLNQETLSDIAGAIPTMANGDSAIIVETWMNYVPAFNVGLKPSQFYNRVVTSPRFTPQLKYDVSK</sequence>
<dbReference type="EMBL" id="FQZA01000012">
    <property type="protein sequence ID" value="SHJ59442.1"/>
    <property type="molecule type" value="Genomic_DNA"/>
</dbReference>
<evidence type="ECO:0000313" key="3">
    <source>
        <dbReference type="Proteomes" id="UP000184040"/>
    </source>
</evidence>
<keyword evidence="3" id="KW-1185">Reference proteome</keyword>
<keyword evidence="1" id="KW-1133">Transmembrane helix</keyword>
<accession>A0A1M6KKE4</accession>
<dbReference type="STRING" id="313368.SAMN04488012_11239"/>
<protein>
    <recommendedName>
        <fullName evidence="4">Flp pilus assembly protein TadG</fullName>
    </recommendedName>
</protein>
<evidence type="ECO:0000256" key="1">
    <source>
        <dbReference type="SAM" id="Phobius"/>
    </source>
</evidence>
<dbReference type="Proteomes" id="UP000184040">
    <property type="component" value="Unassembled WGS sequence"/>
</dbReference>
<gene>
    <name evidence="2" type="ORF">SAMN04488012_11239</name>
</gene>
<proteinExistence type="predicted"/>
<reference evidence="2 3" key="1">
    <citation type="submission" date="2016-11" db="EMBL/GenBank/DDBJ databases">
        <authorList>
            <person name="Jaros S."/>
            <person name="Januszkiewicz K."/>
            <person name="Wedrychowicz H."/>
        </authorList>
    </citation>
    <scope>NUCLEOTIDE SEQUENCE [LARGE SCALE GENOMIC DNA]</scope>
    <source>
        <strain evidence="2 3">DSM 26892</strain>
    </source>
</reference>
<keyword evidence="1" id="KW-0812">Transmembrane</keyword>
<dbReference type="AlphaFoldDB" id="A0A1M6KKE4"/>
<name>A0A1M6KKE4_9RHOB</name>
<feature type="transmembrane region" description="Helical" evidence="1">
    <location>
        <begin position="20"/>
        <end position="42"/>
    </location>
</feature>
<dbReference type="RefSeq" id="WP_073129531.1">
    <property type="nucleotide sequence ID" value="NZ_FQZA01000012.1"/>
</dbReference>
<keyword evidence="1" id="KW-0472">Membrane</keyword>
<evidence type="ECO:0008006" key="4">
    <source>
        <dbReference type="Google" id="ProtNLM"/>
    </source>
</evidence>